<gene>
    <name evidence="2" type="ORF">S12H4_41732</name>
</gene>
<sequence length="74" mass="8676">MSPERGYFPDLGISLFIEAIRSCDFLPEDRTHNRNVTPFDLNDTFRISPKQPEQESKQQETQDQPDKEVNHGRK</sequence>
<feature type="region of interest" description="Disordered" evidence="1">
    <location>
        <begin position="29"/>
        <end position="74"/>
    </location>
</feature>
<reference evidence="2" key="1">
    <citation type="journal article" date="2014" name="Front. Microbiol.">
        <title>High frequency of phylogenetically diverse reductive dehalogenase-homologous genes in deep subseafloor sedimentary metagenomes.</title>
        <authorList>
            <person name="Kawai M."/>
            <person name="Futagami T."/>
            <person name="Toyoda A."/>
            <person name="Takaki Y."/>
            <person name="Nishi S."/>
            <person name="Hori S."/>
            <person name="Arai W."/>
            <person name="Tsubouchi T."/>
            <person name="Morono Y."/>
            <person name="Uchiyama I."/>
            <person name="Ito T."/>
            <person name="Fujiyama A."/>
            <person name="Inagaki F."/>
            <person name="Takami H."/>
        </authorList>
    </citation>
    <scope>NUCLEOTIDE SEQUENCE</scope>
    <source>
        <strain evidence="2">Expedition CK06-06</strain>
    </source>
</reference>
<proteinExistence type="predicted"/>
<protein>
    <submittedName>
        <fullName evidence="2">Uncharacterized protein</fullName>
    </submittedName>
</protein>
<accession>X1VKZ3</accession>
<comment type="caution">
    <text evidence="2">The sequence shown here is derived from an EMBL/GenBank/DDBJ whole genome shotgun (WGS) entry which is preliminary data.</text>
</comment>
<organism evidence="2">
    <name type="scientific">marine sediment metagenome</name>
    <dbReference type="NCBI Taxonomy" id="412755"/>
    <lineage>
        <taxon>unclassified sequences</taxon>
        <taxon>metagenomes</taxon>
        <taxon>ecological metagenomes</taxon>
    </lineage>
</organism>
<evidence type="ECO:0000256" key="1">
    <source>
        <dbReference type="SAM" id="MobiDB-lite"/>
    </source>
</evidence>
<dbReference type="EMBL" id="BARW01025460">
    <property type="protein sequence ID" value="GAJ08835.1"/>
    <property type="molecule type" value="Genomic_DNA"/>
</dbReference>
<feature type="non-terminal residue" evidence="2">
    <location>
        <position position="74"/>
    </location>
</feature>
<name>X1VKZ3_9ZZZZ</name>
<dbReference type="AlphaFoldDB" id="X1VKZ3"/>
<evidence type="ECO:0000313" key="2">
    <source>
        <dbReference type="EMBL" id="GAJ08835.1"/>
    </source>
</evidence>
<feature type="compositionally biased region" description="Basic and acidic residues" evidence="1">
    <location>
        <begin position="52"/>
        <end position="74"/>
    </location>
</feature>